<dbReference type="EMBL" id="AUWU02000005">
    <property type="protein sequence ID" value="KAH0573469.1"/>
    <property type="molecule type" value="Genomic_DNA"/>
</dbReference>
<evidence type="ECO:0000259" key="3">
    <source>
        <dbReference type="PROSITE" id="PS50832"/>
    </source>
</evidence>
<dbReference type="InterPro" id="IPR012340">
    <property type="entry name" value="NA-bd_OB-fold"/>
</dbReference>
<dbReference type="PROSITE" id="PS50832">
    <property type="entry name" value="S1_IF1_TYPE"/>
    <property type="match status" value="1"/>
</dbReference>
<reference evidence="4 5" key="1">
    <citation type="journal article" date="2014" name="PLoS Genet.">
        <title>The Genome of Spironucleus salmonicida Highlights a Fish Pathogen Adapted to Fluctuating Environments.</title>
        <authorList>
            <person name="Xu F."/>
            <person name="Jerlstrom-Hultqvist J."/>
            <person name="Einarsson E."/>
            <person name="Astvaldsson A."/>
            <person name="Svard S.G."/>
            <person name="Andersson J.O."/>
        </authorList>
    </citation>
    <scope>NUCLEOTIDE SEQUENCE</scope>
    <source>
        <strain evidence="5">ATCC 50377</strain>
    </source>
</reference>
<sequence length="157" mass="18213">MPPTKGGKRQKKHQENETRDMDIARQLALKQEGEEYALILKELGNRMFRAYCFDEKERRIHIPKSIRQRLGAGSLVLVAKREYATEDNEADIVHAYFKEEIKQLQEFGYISDNLEAIMEAKIGTAAIMENLGKKSKKNEVVEDEEQQQEEQVDIDDL</sequence>
<dbReference type="OrthoDB" id="274995at2759"/>
<dbReference type="GO" id="GO:0003723">
    <property type="term" value="F:RNA binding"/>
    <property type="evidence" value="ECO:0007669"/>
    <property type="project" value="InterPro"/>
</dbReference>
<evidence type="ECO:0000313" key="4">
    <source>
        <dbReference type="EMBL" id="EST45136.1"/>
    </source>
</evidence>
<dbReference type="InterPro" id="IPR001253">
    <property type="entry name" value="TIF_eIF-1A"/>
</dbReference>
<evidence type="ECO:0000313" key="6">
    <source>
        <dbReference type="Proteomes" id="UP000018208"/>
    </source>
</evidence>
<dbReference type="PANTHER" id="PTHR21668">
    <property type="entry name" value="EIF-1A"/>
    <property type="match status" value="1"/>
</dbReference>
<dbReference type="GO" id="GO:0003743">
    <property type="term" value="F:translation initiation factor activity"/>
    <property type="evidence" value="ECO:0007669"/>
    <property type="project" value="UniProtKB-UniRule"/>
</dbReference>
<reference evidence="5" key="2">
    <citation type="submission" date="2020-12" db="EMBL/GenBank/DDBJ databases">
        <title>New Spironucleus salmonicida genome in near-complete chromosomes.</title>
        <authorList>
            <person name="Xu F."/>
            <person name="Kurt Z."/>
            <person name="Jimenez-Gonzalez A."/>
            <person name="Astvaldsson A."/>
            <person name="Andersson J.O."/>
            <person name="Svard S.G."/>
        </authorList>
    </citation>
    <scope>NUCLEOTIDE SEQUENCE</scope>
    <source>
        <strain evidence="5">ATCC 50377</strain>
    </source>
</reference>
<proteinExistence type="inferred from homology"/>
<keyword evidence="6" id="KW-1185">Reference proteome</keyword>
<evidence type="ECO:0000256" key="1">
    <source>
        <dbReference type="PROSITE-ProRule" id="PRU00181"/>
    </source>
</evidence>
<organism evidence="4">
    <name type="scientific">Spironucleus salmonicida</name>
    <dbReference type="NCBI Taxonomy" id="348837"/>
    <lineage>
        <taxon>Eukaryota</taxon>
        <taxon>Metamonada</taxon>
        <taxon>Diplomonadida</taxon>
        <taxon>Hexamitidae</taxon>
        <taxon>Hexamitinae</taxon>
        <taxon>Spironucleus</taxon>
    </lineage>
</organism>
<dbReference type="SMART" id="SM00652">
    <property type="entry name" value="eIF1a"/>
    <property type="match status" value="1"/>
</dbReference>
<dbReference type="HAMAP" id="MF_00216">
    <property type="entry name" value="aIF_1A"/>
    <property type="match status" value="1"/>
</dbReference>
<dbReference type="Proteomes" id="UP000018208">
    <property type="component" value="Unassembled WGS sequence"/>
</dbReference>
<keyword evidence="1 4" id="KW-0396">Initiation factor</keyword>
<feature type="compositionally biased region" description="Acidic residues" evidence="2">
    <location>
        <begin position="141"/>
        <end position="157"/>
    </location>
</feature>
<dbReference type="SUPFAM" id="SSF50249">
    <property type="entry name" value="Nucleic acid-binding proteins"/>
    <property type="match status" value="1"/>
</dbReference>
<feature type="compositionally biased region" description="Basic residues" evidence="2">
    <location>
        <begin position="1"/>
        <end position="12"/>
    </location>
</feature>
<dbReference type="AlphaFoldDB" id="V6LN52"/>
<dbReference type="Gene3D" id="2.40.50.140">
    <property type="entry name" value="Nucleic acid-binding proteins"/>
    <property type="match status" value="1"/>
</dbReference>
<evidence type="ECO:0000256" key="2">
    <source>
        <dbReference type="SAM" id="MobiDB-lite"/>
    </source>
</evidence>
<feature type="region of interest" description="Disordered" evidence="2">
    <location>
        <begin position="136"/>
        <end position="157"/>
    </location>
</feature>
<evidence type="ECO:0000313" key="5">
    <source>
        <dbReference type="EMBL" id="KAH0573469.1"/>
    </source>
</evidence>
<protein>
    <submittedName>
        <fullName evidence="4">Eukaryotic translation initiation factor 1A</fullName>
    </submittedName>
</protein>
<accession>V6LN52</accession>
<name>V6LN52_9EUKA</name>
<dbReference type="EMBL" id="KI546101">
    <property type="protein sequence ID" value="EST45136.1"/>
    <property type="molecule type" value="Genomic_DNA"/>
</dbReference>
<feature type="domain" description="S1-like" evidence="3">
    <location>
        <begin position="23"/>
        <end position="97"/>
    </location>
</feature>
<dbReference type="Pfam" id="PF01176">
    <property type="entry name" value="eIF-1a"/>
    <property type="match status" value="1"/>
</dbReference>
<dbReference type="InterPro" id="IPR006196">
    <property type="entry name" value="RNA-binding_domain_S1_IF1"/>
</dbReference>
<keyword evidence="1" id="KW-0648">Protein biosynthesis</keyword>
<feature type="region of interest" description="Disordered" evidence="2">
    <location>
        <begin position="1"/>
        <end position="20"/>
    </location>
</feature>
<gene>
    <name evidence="4" type="ORF">SS50377_15158</name>
    <name evidence="5" type="ORF">SS50377_25589</name>
</gene>
<dbReference type="VEuPathDB" id="GiardiaDB:SS50377_25589"/>